<gene>
    <name evidence="3" type="ORF">Vgi01_51550</name>
</gene>
<name>A0ABQ4IKX3_9ACTN</name>
<organism evidence="3 4">
    <name type="scientific">Micromonospora gifhornensis</name>
    <dbReference type="NCBI Taxonomy" id="84594"/>
    <lineage>
        <taxon>Bacteria</taxon>
        <taxon>Bacillati</taxon>
        <taxon>Actinomycetota</taxon>
        <taxon>Actinomycetes</taxon>
        <taxon>Micromonosporales</taxon>
        <taxon>Micromonosporaceae</taxon>
        <taxon>Micromonospora</taxon>
    </lineage>
</organism>
<sequence length="254" mass="27258">MIDSVSPKRRYPAVANPAISPKPRAGEPDPNSLGYPGAGRHDGSEVGEVEVRIEVATLRDARAVLLVEGASDLVAVQTLAQRRGRDLAGEGVRVLAMGGATNIGHYLEQLGPRGSDLRLAGLYDVAEEGFVRRGLERAGLGVAPLAELGFHVCVRDLEDELIRALGTDGMQEVLAAEGDLRSFRLFQRQPAQQGRELPAQLRRFIGTRSGRKEAYARLLVQALDLERVPRPLDAVLASVAPPSGASPAREHRTG</sequence>
<feature type="region of interest" description="Disordered" evidence="1">
    <location>
        <begin position="1"/>
        <end position="43"/>
    </location>
</feature>
<protein>
    <recommendedName>
        <fullName evidence="2">OLD protein-like TOPRIM domain-containing protein</fullName>
    </recommendedName>
</protein>
<feature type="domain" description="OLD protein-like TOPRIM" evidence="2">
    <location>
        <begin position="61"/>
        <end position="109"/>
    </location>
</feature>
<evidence type="ECO:0000313" key="4">
    <source>
        <dbReference type="Proteomes" id="UP000647860"/>
    </source>
</evidence>
<accession>A0ABQ4IKX3</accession>
<dbReference type="InterPro" id="IPR034139">
    <property type="entry name" value="TOPRIM_OLD"/>
</dbReference>
<dbReference type="Pfam" id="PF20469">
    <property type="entry name" value="OLD-like_TOPRIM"/>
    <property type="match status" value="1"/>
</dbReference>
<evidence type="ECO:0000259" key="2">
    <source>
        <dbReference type="Pfam" id="PF20469"/>
    </source>
</evidence>
<evidence type="ECO:0000256" key="1">
    <source>
        <dbReference type="SAM" id="MobiDB-lite"/>
    </source>
</evidence>
<evidence type="ECO:0000313" key="3">
    <source>
        <dbReference type="EMBL" id="GIJ18471.1"/>
    </source>
</evidence>
<dbReference type="Proteomes" id="UP000647860">
    <property type="component" value="Unassembled WGS sequence"/>
</dbReference>
<reference evidence="3 4" key="1">
    <citation type="submission" date="2021-01" db="EMBL/GenBank/DDBJ databases">
        <title>Whole genome shotgun sequence of Verrucosispora gifhornensis NBRC 16317.</title>
        <authorList>
            <person name="Komaki H."/>
            <person name="Tamura T."/>
        </authorList>
    </citation>
    <scope>NUCLEOTIDE SEQUENCE [LARGE SCALE GENOMIC DNA]</scope>
    <source>
        <strain evidence="3 4">NBRC 16317</strain>
    </source>
</reference>
<proteinExistence type="predicted"/>
<keyword evidence="4" id="KW-1185">Reference proteome</keyword>
<comment type="caution">
    <text evidence="3">The sequence shown here is derived from an EMBL/GenBank/DDBJ whole genome shotgun (WGS) entry which is preliminary data.</text>
</comment>
<dbReference type="EMBL" id="BOPA01000041">
    <property type="protein sequence ID" value="GIJ18471.1"/>
    <property type="molecule type" value="Genomic_DNA"/>
</dbReference>